<protein>
    <submittedName>
        <fullName evidence="3">Uncharacterized 37.6 kDa protein in cld 5'region</fullName>
    </submittedName>
</protein>
<dbReference type="STRING" id="1301098.PKB_0226"/>
<evidence type="ECO:0000313" key="3">
    <source>
        <dbReference type="EMBL" id="CDF81605.1"/>
    </source>
</evidence>
<dbReference type="Pfam" id="PF01370">
    <property type="entry name" value="Epimerase"/>
    <property type="match status" value="1"/>
</dbReference>
<reference evidence="3 4" key="2">
    <citation type="submission" date="2014-05" db="EMBL/GenBank/DDBJ databases">
        <title>Genome sequence of the 3-chlorobenzoate degrading bacterium Pseudomonas knackmussii B13 shows multiple evidence for horizontal gene transfer.</title>
        <authorList>
            <person name="Miyazaki R."/>
            <person name="Bertelli C."/>
            <person name="Falquet L."/>
            <person name="Robinson-Rechavi M."/>
            <person name="Gharib W."/>
            <person name="Roy S."/>
            <person name="Van der Meer J.R."/>
        </authorList>
    </citation>
    <scope>NUCLEOTIDE SEQUENCE [LARGE SCALE GENOMIC DNA]</scope>
    <source>
        <strain evidence="3 4">B13</strain>
    </source>
</reference>
<dbReference type="EMBL" id="HG322950">
    <property type="protein sequence ID" value="CDF81605.1"/>
    <property type="molecule type" value="Genomic_DNA"/>
</dbReference>
<dbReference type="PRINTS" id="PR01713">
    <property type="entry name" value="NUCEPIMERASE"/>
</dbReference>
<dbReference type="InterPro" id="IPR001509">
    <property type="entry name" value="Epimerase_deHydtase"/>
</dbReference>
<dbReference type="Gene3D" id="3.40.50.720">
    <property type="entry name" value="NAD(P)-binding Rossmann-like Domain"/>
    <property type="match status" value="1"/>
</dbReference>
<evidence type="ECO:0000313" key="4">
    <source>
        <dbReference type="Proteomes" id="UP000025241"/>
    </source>
</evidence>
<dbReference type="InterPro" id="IPR036291">
    <property type="entry name" value="NAD(P)-bd_dom_sf"/>
</dbReference>
<gene>
    <name evidence="3" type="ORF">PKB_0226</name>
</gene>
<feature type="domain" description="NAD-dependent epimerase/dehydratase" evidence="2">
    <location>
        <begin position="4"/>
        <end position="235"/>
    </location>
</feature>
<keyword evidence="1" id="KW-0520">NAD</keyword>
<sequence>MKFLVTGAAGFIGYHTADRLCREGHDVVGLDNLNDYYSVELKHSRLDLLRRHANFRFERLDLADAQGLAELCRREGFERVIHLAAQAGVRYSLEKPGVYADSNLVGFVNILEACRQNAVGHLVYASSSSVYGMNTPMPFTTDAPVDQPVSLYAATKRANELMAHTYAHLYRLPVTGLRFFTVYGPWGRPDMALFKFTRAILDGKPIDIYNNGEMSRDFTYVDDVVEGLCRIQALPPQVGEQGEAPAALYNIGRGEPVRLLDMVECVERALGRKAIRNYLPLQPGDVLQTWADVDALAQRTGFRPATPLQVGIERFVQWYRDYYEDGAARSPA</sequence>
<dbReference type="HOGENOM" id="CLU_007383_1_7_6"/>
<dbReference type="PATRIC" id="fig|1301098.3.peg.233"/>
<dbReference type="RefSeq" id="WP_043248296.1">
    <property type="nucleotide sequence ID" value="NZ_HG322950.1"/>
</dbReference>
<organism evidence="3 4">
    <name type="scientific">Pseudomonas knackmussii (strain DSM 6978 / CCUG 54928 / LMG 23759 / B13)</name>
    <dbReference type="NCBI Taxonomy" id="1301098"/>
    <lineage>
        <taxon>Bacteria</taxon>
        <taxon>Pseudomonadati</taxon>
        <taxon>Pseudomonadota</taxon>
        <taxon>Gammaproteobacteria</taxon>
        <taxon>Pseudomonadales</taxon>
        <taxon>Pseudomonadaceae</taxon>
        <taxon>Pseudomonas</taxon>
    </lineage>
</organism>
<dbReference type="eggNOG" id="COG0451">
    <property type="taxonomic scope" value="Bacteria"/>
</dbReference>
<dbReference type="PANTHER" id="PTHR43574">
    <property type="entry name" value="EPIMERASE-RELATED"/>
    <property type="match status" value="1"/>
</dbReference>
<dbReference type="Proteomes" id="UP000025241">
    <property type="component" value="Chromosome I"/>
</dbReference>
<dbReference type="OrthoDB" id="9803010at2"/>
<keyword evidence="4" id="KW-1185">Reference proteome</keyword>
<name>A0A024H9Q7_PSEKB</name>
<evidence type="ECO:0000256" key="1">
    <source>
        <dbReference type="ARBA" id="ARBA00023027"/>
    </source>
</evidence>
<proteinExistence type="predicted"/>
<dbReference type="KEGG" id="pkc:PKB_0226"/>
<dbReference type="SUPFAM" id="SSF51735">
    <property type="entry name" value="NAD(P)-binding Rossmann-fold domains"/>
    <property type="match status" value="1"/>
</dbReference>
<dbReference type="CDD" id="cd05253">
    <property type="entry name" value="UDP_GE_SDE_e"/>
    <property type="match status" value="1"/>
</dbReference>
<dbReference type="AlphaFoldDB" id="A0A024H9Q7"/>
<evidence type="ECO:0000259" key="2">
    <source>
        <dbReference type="Pfam" id="PF01370"/>
    </source>
</evidence>
<accession>A0A024H9Q7</accession>
<reference evidence="3 4" key="1">
    <citation type="submission" date="2013-03" db="EMBL/GenBank/DDBJ databases">
        <authorList>
            <person name="Linke B."/>
        </authorList>
    </citation>
    <scope>NUCLEOTIDE SEQUENCE [LARGE SCALE GENOMIC DNA]</scope>
    <source>
        <strain evidence="3 4">B13</strain>
    </source>
</reference>